<dbReference type="OrthoDB" id="7221570at2"/>
<geneLocation type="plasmid" evidence="2">
    <name>pkb14400_2</name>
</geneLocation>
<gene>
    <name evidence="1" type="ORF">A0U89_15535</name>
</gene>
<dbReference type="KEGG" id="kba:A0U89_15535"/>
<accession>A0A1D8UYI6</accession>
<dbReference type="AlphaFoldDB" id="A0A1D8UYI6"/>
<dbReference type="Proteomes" id="UP000179145">
    <property type="component" value="Plasmid pKB14400_2"/>
</dbReference>
<reference evidence="1 2" key="1">
    <citation type="journal article" date="2016" name="Microb. Cell Fact.">
        <title>Dissection of exopolysaccharide biosynthesis in Kozakia baliensis.</title>
        <authorList>
            <person name="Brandt J.U."/>
            <person name="Jakob F."/>
            <person name="Behr J."/>
            <person name="Geissler A.J."/>
            <person name="Vogel R.F."/>
        </authorList>
    </citation>
    <scope>NUCLEOTIDE SEQUENCE [LARGE SCALE GENOMIC DNA]</scope>
    <source>
        <strain evidence="1 2">DSM 14400</strain>
        <plasmid evidence="2">Plasmid pkb14400_2</plasmid>
    </source>
</reference>
<keyword evidence="1" id="KW-0614">Plasmid</keyword>
<evidence type="ECO:0000313" key="1">
    <source>
        <dbReference type="EMBL" id="AOX18715.1"/>
    </source>
</evidence>
<organism evidence="1 2">
    <name type="scientific">Kozakia baliensis</name>
    <dbReference type="NCBI Taxonomy" id="153496"/>
    <lineage>
        <taxon>Bacteria</taxon>
        <taxon>Pseudomonadati</taxon>
        <taxon>Pseudomonadota</taxon>
        <taxon>Alphaproteobacteria</taxon>
        <taxon>Acetobacterales</taxon>
        <taxon>Acetobacteraceae</taxon>
        <taxon>Kozakia</taxon>
    </lineage>
</organism>
<proteinExistence type="predicted"/>
<dbReference type="EMBL" id="CP014676">
    <property type="protein sequence ID" value="AOX18715.1"/>
    <property type="molecule type" value="Genomic_DNA"/>
</dbReference>
<name>A0A1D8UYI6_9PROT</name>
<sequence>MTILIDSTNTASLDRSDAAEMSVVPAYSAQAFALLVQLGRAAFAVLTGRTHPDHGRGDPLAHYNARLDAVRNDDEARAFLRRRVPEIEPSIRDVGRGLAGFVPLHEQLRRDHVFRAFTRERALTFIDHHRDEADSIGLDALAMPLGISGADYIIHYHRKDSGETVGHL</sequence>
<keyword evidence="2" id="KW-1185">Reference proteome</keyword>
<evidence type="ECO:0000313" key="2">
    <source>
        <dbReference type="Proteomes" id="UP000179145"/>
    </source>
</evidence>
<protein>
    <submittedName>
        <fullName evidence="1">Uncharacterized protein</fullName>
    </submittedName>
</protein>
<dbReference type="RefSeq" id="WP_083278601.1">
    <property type="nucleotide sequence ID" value="NZ_CP014676.1"/>
</dbReference>